<organism evidence="2">
    <name type="scientific">Glyptapanteles flavicoxis</name>
    <dbReference type="NCBI Taxonomy" id="463051"/>
    <lineage>
        <taxon>Eukaryota</taxon>
        <taxon>Metazoa</taxon>
        <taxon>Ecdysozoa</taxon>
        <taxon>Arthropoda</taxon>
        <taxon>Hexapoda</taxon>
        <taxon>Insecta</taxon>
        <taxon>Pterygota</taxon>
        <taxon>Neoptera</taxon>
        <taxon>Endopterygota</taxon>
        <taxon>Hymenoptera</taxon>
        <taxon>Apocrita</taxon>
        <taxon>Ichneumonoidea</taxon>
        <taxon>Braconidae</taxon>
        <taxon>Microgastrinae</taxon>
        <taxon>Glyptapanteles</taxon>
    </lineage>
</organism>
<evidence type="ECO:0000256" key="1">
    <source>
        <dbReference type="SAM" id="MobiDB-lite"/>
    </source>
</evidence>
<gene>
    <name evidence="2" type="ORF">GFP_L3_0250</name>
</gene>
<sequence>MSSSPSQRSSRRQKKRSTPVPDLQVPGTSRKESAKKEIDDVSLILTIKPIVTVLLEYIKEVEDHTDSEQNQLGDDNPIAAERRKYTKFRDIYLELINEDMSKYLELYRQKVETVEGLIIIMLERVSDKNFFVVKFVGLPRVFSRSPYMCIHNSWIVISTGKNVMVACPLQDVVSINTYGSAVFEVYSATVEYETDDINDGMRFLTCKITEYAQELLATDFNSTTSIKPTVNAKQYLVVKFIGSSKDRKGFRCVPSSWLNSVLDKIVFVRFPPPNEEQNTVGYILQNLPAFCHWQTYLATVYYESDDLGDALLYAIQYTSPCNKAQSNPTLTATTNIQNSIFNESKLTMFEKFKIIRPLVISILRSIDLCSDDYRRQSQASCYNPHYEYLKERTSTYAKFLQVKMIRYTSLNWTHTMDEMELLSTPTTATRDVRSPGKAISDEVKKAILQLLSIIDPVPE</sequence>
<protein>
    <submittedName>
        <fullName evidence="2">Uncharacterized protein</fullName>
    </submittedName>
</protein>
<dbReference type="AlphaFoldDB" id="B7S8D9"/>
<evidence type="ECO:0000313" key="2">
    <source>
        <dbReference type="EMBL" id="ACE75164.1"/>
    </source>
</evidence>
<accession>B7S8D9</accession>
<proteinExistence type="predicted"/>
<name>B7S8D9_9HYME</name>
<feature type="region of interest" description="Disordered" evidence="1">
    <location>
        <begin position="1"/>
        <end position="34"/>
    </location>
</feature>
<dbReference type="EMBL" id="EF710645">
    <property type="protein sequence ID" value="ACE75164.1"/>
    <property type="molecule type" value="Genomic_DNA"/>
</dbReference>
<reference evidence="2" key="1">
    <citation type="submission" date="2007-06" db="EMBL/GenBank/DDBJ databases">
        <title>Bracovirus Evolution: Comparative Genomics of Multiple Viral and Proviral Genomes.</title>
        <authorList>
            <person name="Desjardins C.A."/>
            <person name="Gundersen-Rindal D.E."/>
            <person name="Hostetler J.B."/>
            <person name="Tallon L.J."/>
            <person name="Utterback T.R."/>
            <person name="Fuester R.W."/>
            <person name="Schatz M.C."/>
            <person name="Pedroni M.J."/>
            <person name="Fadrosh D.W."/>
            <person name="Haas B.J."/>
            <person name="Toms B.S."/>
            <person name="Chen D."/>
            <person name="Nene V."/>
        </authorList>
    </citation>
    <scope>NUCLEOTIDE SEQUENCE</scope>
</reference>